<feature type="binding site" evidence="1">
    <location>
        <begin position="92"/>
        <end position="99"/>
    </location>
    <ligand>
        <name>ATP</name>
        <dbReference type="ChEBI" id="CHEBI:30616"/>
    </ligand>
</feature>
<keyword evidence="1" id="KW-0505">Motor protein</keyword>
<dbReference type="InterPro" id="IPR027417">
    <property type="entry name" value="P-loop_NTPase"/>
</dbReference>
<evidence type="ECO:0000256" key="1">
    <source>
        <dbReference type="PROSITE-ProRule" id="PRU00283"/>
    </source>
</evidence>
<dbReference type="PANTHER" id="PTHR24115">
    <property type="entry name" value="KINESIN-RELATED"/>
    <property type="match status" value="1"/>
</dbReference>
<evidence type="ECO:0000313" key="5">
    <source>
        <dbReference type="EMBL" id="GMI29622.1"/>
    </source>
</evidence>
<accession>A0ABQ6MPH9</accession>
<proteinExistence type="inferred from homology"/>
<feature type="domain" description="Kinesin motor" evidence="4">
    <location>
        <begin position="28"/>
        <end position="421"/>
    </location>
</feature>
<dbReference type="InterPro" id="IPR001752">
    <property type="entry name" value="Kinesin_motor_dom"/>
</dbReference>
<keyword evidence="1" id="KW-0067">ATP-binding</keyword>
<comment type="caution">
    <text evidence="5">The sequence shown here is derived from an EMBL/GenBank/DDBJ whole genome shotgun (WGS) entry which is preliminary data.</text>
</comment>
<evidence type="ECO:0000256" key="2">
    <source>
        <dbReference type="SAM" id="Coils"/>
    </source>
</evidence>
<feature type="region of interest" description="Disordered" evidence="3">
    <location>
        <begin position="216"/>
        <end position="257"/>
    </location>
</feature>
<dbReference type="PRINTS" id="PR00380">
    <property type="entry name" value="KINESINHEAVY"/>
</dbReference>
<keyword evidence="2" id="KW-0175">Coiled coil</keyword>
<dbReference type="EMBL" id="BRYB01000411">
    <property type="protein sequence ID" value="GMI29622.1"/>
    <property type="molecule type" value="Genomic_DNA"/>
</dbReference>
<keyword evidence="1" id="KW-0547">Nucleotide-binding</keyword>
<reference evidence="5 6" key="1">
    <citation type="journal article" date="2023" name="Commun. Biol.">
        <title>Genome analysis of Parmales, the sister group of diatoms, reveals the evolutionary specialization of diatoms from phago-mixotrophs to photoautotrophs.</title>
        <authorList>
            <person name="Ban H."/>
            <person name="Sato S."/>
            <person name="Yoshikawa S."/>
            <person name="Yamada K."/>
            <person name="Nakamura Y."/>
            <person name="Ichinomiya M."/>
            <person name="Sato N."/>
            <person name="Blanc-Mathieu R."/>
            <person name="Endo H."/>
            <person name="Kuwata A."/>
            <person name="Ogata H."/>
        </authorList>
    </citation>
    <scope>NUCLEOTIDE SEQUENCE [LARGE SCALE GENOMIC DNA]</scope>
</reference>
<dbReference type="Proteomes" id="UP001165060">
    <property type="component" value="Unassembled WGS sequence"/>
</dbReference>
<dbReference type="SUPFAM" id="SSF52540">
    <property type="entry name" value="P-loop containing nucleoside triphosphate hydrolases"/>
    <property type="match status" value="1"/>
</dbReference>
<name>A0ABQ6MPH9_9STRA</name>
<evidence type="ECO:0000256" key="3">
    <source>
        <dbReference type="SAM" id="MobiDB-lite"/>
    </source>
</evidence>
<dbReference type="Pfam" id="PF00225">
    <property type="entry name" value="Kinesin"/>
    <property type="match status" value="2"/>
</dbReference>
<protein>
    <recommendedName>
        <fullName evidence="4">Kinesin motor domain-containing protein</fullName>
    </recommendedName>
</protein>
<dbReference type="SMART" id="SM00129">
    <property type="entry name" value="KISc"/>
    <property type="match status" value="1"/>
</dbReference>
<sequence length="564" mass="61125">MLPTIPPRPQRKSSFKTQPTPSQASQYQISVGVRIRPPSKYECPTSMDIRDVFTPHHILSPSTSQDSSYDILTTTLLSRLKDGFSTSIIAYGQTGSGKTHTIFGPPSCLRVDAPTSEHGLLPRLLRELTTTPSMTISASAIEIYQDLAYDLLNDSSPLTVGTKGSGQTIVASNVAVQSNGTQLQAGIGGAHPAACNCRICMGIKLRKEEEFKQKMAERRGETNFTGKGANPMKMKSGSVSASIDSPNKMRRASQKRAADDYATVGEKLLPLRTEADILNLCRTVELSRTTVSHDLNERSSRSHCLVTVHMYEKSGGAVRHNTCLLVDLAGSERIAKTNVQGNAKAQAIEINKSLTALGRVVKALGARESHVPYRDSTLTRLLRDSFGGKASTTVVVCVAGCEEWNEETVRSLEFGKRLGGVRSKSVARVAAVQSGGAADRRALEAALAAKKRELASLDGGGVNPAASTPAKAEAFRRELFKLDRLKQKLKRAEENQYESGMKGGDPAIADLRDQVKRLTEDTERAKYAVDRLSGQTFWKEPSAGWLKKDGEIKSIEAMLVMSSS</sequence>
<keyword evidence="6" id="KW-1185">Reference proteome</keyword>
<dbReference type="InterPro" id="IPR027640">
    <property type="entry name" value="Kinesin-like_fam"/>
</dbReference>
<dbReference type="PROSITE" id="PS50067">
    <property type="entry name" value="KINESIN_MOTOR_2"/>
    <property type="match status" value="1"/>
</dbReference>
<evidence type="ECO:0000259" key="4">
    <source>
        <dbReference type="PROSITE" id="PS50067"/>
    </source>
</evidence>
<gene>
    <name evidence="5" type="ORF">TeGR_g13100</name>
</gene>
<comment type="similarity">
    <text evidence="1">Belongs to the TRAFAC class myosin-kinesin ATPase superfamily. Kinesin family.</text>
</comment>
<evidence type="ECO:0000313" key="6">
    <source>
        <dbReference type="Proteomes" id="UP001165060"/>
    </source>
</evidence>
<feature type="region of interest" description="Disordered" evidence="3">
    <location>
        <begin position="1"/>
        <end position="28"/>
    </location>
</feature>
<dbReference type="InterPro" id="IPR036961">
    <property type="entry name" value="Kinesin_motor_dom_sf"/>
</dbReference>
<feature type="compositionally biased region" description="Polar residues" evidence="3">
    <location>
        <begin position="15"/>
        <end position="28"/>
    </location>
</feature>
<feature type="coiled-coil region" evidence="2">
    <location>
        <begin position="472"/>
        <end position="528"/>
    </location>
</feature>
<dbReference type="PANTHER" id="PTHR24115:SF948">
    <property type="entry name" value="PUTATIVE-RELATED"/>
    <property type="match status" value="1"/>
</dbReference>
<dbReference type="Gene3D" id="3.40.850.10">
    <property type="entry name" value="Kinesin motor domain"/>
    <property type="match status" value="2"/>
</dbReference>
<organism evidence="5 6">
    <name type="scientific">Tetraparma gracilis</name>
    <dbReference type="NCBI Taxonomy" id="2962635"/>
    <lineage>
        <taxon>Eukaryota</taxon>
        <taxon>Sar</taxon>
        <taxon>Stramenopiles</taxon>
        <taxon>Ochrophyta</taxon>
        <taxon>Bolidophyceae</taxon>
        <taxon>Parmales</taxon>
        <taxon>Triparmaceae</taxon>
        <taxon>Tetraparma</taxon>
    </lineage>
</organism>